<organism evidence="2 3">
    <name type="scientific">Roseovarius aquimarinus</name>
    <dbReference type="NCBI Taxonomy" id="1229156"/>
    <lineage>
        <taxon>Bacteria</taxon>
        <taxon>Pseudomonadati</taxon>
        <taxon>Pseudomonadota</taxon>
        <taxon>Alphaproteobacteria</taxon>
        <taxon>Rhodobacterales</taxon>
        <taxon>Roseobacteraceae</taxon>
        <taxon>Roseovarius</taxon>
    </lineage>
</organism>
<keyword evidence="1" id="KW-1133">Transmembrane helix</keyword>
<comment type="caution">
    <text evidence="2">The sequence shown here is derived from an EMBL/GenBank/DDBJ whole genome shotgun (WGS) entry which is preliminary data.</text>
</comment>
<accession>A0ABW7I853</accession>
<dbReference type="Proteomes" id="UP001607157">
    <property type="component" value="Unassembled WGS sequence"/>
</dbReference>
<feature type="transmembrane region" description="Helical" evidence="1">
    <location>
        <begin position="39"/>
        <end position="58"/>
    </location>
</feature>
<keyword evidence="1" id="KW-0812">Transmembrane</keyword>
<feature type="transmembrane region" description="Helical" evidence="1">
    <location>
        <begin position="12"/>
        <end position="32"/>
    </location>
</feature>
<evidence type="ECO:0000313" key="3">
    <source>
        <dbReference type="Proteomes" id="UP001607157"/>
    </source>
</evidence>
<keyword evidence="1" id="KW-0472">Membrane</keyword>
<gene>
    <name evidence="2" type="ORF">ACGRVM_07060</name>
</gene>
<proteinExistence type="predicted"/>
<evidence type="ECO:0000256" key="1">
    <source>
        <dbReference type="SAM" id="Phobius"/>
    </source>
</evidence>
<evidence type="ECO:0008006" key="4">
    <source>
        <dbReference type="Google" id="ProtNLM"/>
    </source>
</evidence>
<dbReference type="RefSeq" id="WP_377172731.1">
    <property type="nucleotide sequence ID" value="NZ_JBHTJC010000005.1"/>
</dbReference>
<feature type="transmembrane region" description="Helical" evidence="1">
    <location>
        <begin position="122"/>
        <end position="145"/>
    </location>
</feature>
<name>A0ABW7I853_9RHOB</name>
<feature type="transmembrane region" description="Helical" evidence="1">
    <location>
        <begin position="78"/>
        <end position="102"/>
    </location>
</feature>
<keyword evidence="3" id="KW-1185">Reference proteome</keyword>
<evidence type="ECO:0000313" key="2">
    <source>
        <dbReference type="EMBL" id="MFH0253645.1"/>
    </source>
</evidence>
<protein>
    <recommendedName>
        <fullName evidence="4">Intracellular septation protein A</fullName>
    </recommendedName>
</protein>
<dbReference type="EMBL" id="JBIHMM010000001">
    <property type="protein sequence ID" value="MFH0253645.1"/>
    <property type="molecule type" value="Genomic_DNA"/>
</dbReference>
<reference evidence="2 3" key="1">
    <citation type="submission" date="2024-10" db="EMBL/GenBank/DDBJ databases">
        <authorList>
            <person name="Yang X.-N."/>
        </authorList>
    </citation>
    <scope>NUCLEOTIDE SEQUENCE [LARGE SCALE GENOMIC DNA]</scope>
    <source>
        <strain evidence="2 3">CAU 1059</strain>
    </source>
</reference>
<sequence length="187" mass="20163">MNDFSQDKYLSHLNRLMAISGGIWTLLAISAIDASGSGGYWLALIVAFALLVMCAWLYGWKLPLYAGPGAALHLMGYLGSGAGTCNLTLATVAAIIAAPFAFTTMRWAGINLEVDPASSIRIWRVILLAGVKTSIFAFIMAGAVVRYASALTFSYEYSLSFVLGSQLFGLFAFMTALTFAFWATQQR</sequence>
<feature type="transmembrane region" description="Helical" evidence="1">
    <location>
        <begin position="157"/>
        <end position="183"/>
    </location>
</feature>